<evidence type="ECO:0000313" key="2">
    <source>
        <dbReference type="Proteomes" id="UP001589830"/>
    </source>
</evidence>
<reference evidence="1 2" key="1">
    <citation type="submission" date="2024-09" db="EMBL/GenBank/DDBJ databases">
        <authorList>
            <person name="Sun Q."/>
            <person name="Mori K."/>
        </authorList>
    </citation>
    <scope>NUCLEOTIDE SEQUENCE [LARGE SCALE GENOMIC DNA]</scope>
    <source>
        <strain evidence="1 2">NCAIM B.02340</strain>
    </source>
</reference>
<sequence>MILVLGLRFVSVLFVFRALAEGILRALEKGAVPVYPKELEFPFIARRFAVWYEKVRGKGVADQ</sequence>
<gene>
    <name evidence="1" type="ORF">ACFFFP_09835</name>
</gene>
<proteinExistence type="predicted"/>
<dbReference type="RefSeq" id="WP_188847409.1">
    <property type="nucleotide sequence ID" value="NZ_BMPJ01000013.1"/>
</dbReference>
<accession>A0ABV6Q2X1</accession>
<comment type="caution">
    <text evidence="1">The sequence shown here is derived from an EMBL/GenBank/DDBJ whole genome shotgun (WGS) entry which is preliminary data.</text>
</comment>
<organism evidence="1 2">
    <name type="scientific">Thermus composti</name>
    <dbReference type="NCBI Taxonomy" id="532059"/>
    <lineage>
        <taxon>Bacteria</taxon>
        <taxon>Thermotogati</taxon>
        <taxon>Deinococcota</taxon>
        <taxon>Deinococci</taxon>
        <taxon>Thermales</taxon>
        <taxon>Thermaceae</taxon>
        <taxon>Thermus</taxon>
    </lineage>
</organism>
<dbReference type="EMBL" id="JBHLTW010000041">
    <property type="protein sequence ID" value="MFC0596460.1"/>
    <property type="molecule type" value="Genomic_DNA"/>
</dbReference>
<dbReference type="Proteomes" id="UP001589830">
    <property type="component" value="Unassembled WGS sequence"/>
</dbReference>
<keyword evidence="2" id="KW-1185">Reference proteome</keyword>
<protein>
    <submittedName>
        <fullName evidence="1">Uncharacterized protein</fullName>
    </submittedName>
</protein>
<evidence type="ECO:0000313" key="1">
    <source>
        <dbReference type="EMBL" id="MFC0596460.1"/>
    </source>
</evidence>
<name>A0ABV6Q2X1_9DEIN</name>